<dbReference type="SMART" id="SM00212">
    <property type="entry name" value="UBCc"/>
    <property type="match status" value="1"/>
</dbReference>
<dbReference type="PANTHER" id="PTHR46116:SF26">
    <property type="entry name" value="UBIQUITIN-CONJUGATING ENZYME E2 Z"/>
    <property type="match status" value="1"/>
</dbReference>
<keyword evidence="8" id="KW-0833">Ubl conjugation pathway</keyword>
<protein>
    <recommendedName>
        <fullName evidence="11">Ubiquitin-conjugating enzyme E2 Z</fullName>
        <ecNumber evidence="3">2.3.2.23</ecNumber>
    </recommendedName>
    <alternativeName>
        <fullName evidence="12">E2 ubiquitin-conjugating enzyme Z</fullName>
    </alternativeName>
    <alternativeName>
        <fullName evidence="14">Ubiquitin carrier protein Z</fullName>
    </alternativeName>
    <alternativeName>
        <fullName evidence="13">Ubiquitin-protein ligase Z</fullName>
    </alternativeName>
</protein>
<dbReference type="EMBL" id="JARKHS020007968">
    <property type="protein sequence ID" value="KAK8781146.1"/>
    <property type="molecule type" value="Genomic_DNA"/>
</dbReference>
<evidence type="ECO:0000256" key="2">
    <source>
        <dbReference type="ARBA" id="ARBA00004496"/>
    </source>
</evidence>
<evidence type="ECO:0000313" key="17">
    <source>
        <dbReference type="EMBL" id="KAK8781146.1"/>
    </source>
</evidence>
<keyword evidence="6" id="KW-0053">Apoptosis</keyword>
<evidence type="ECO:0000313" key="18">
    <source>
        <dbReference type="Proteomes" id="UP001321473"/>
    </source>
</evidence>
<evidence type="ECO:0000256" key="15">
    <source>
        <dbReference type="SAM" id="MobiDB-lite"/>
    </source>
</evidence>
<evidence type="ECO:0000256" key="5">
    <source>
        <dbReference type="ARBA" id="ARBA00022679"/>
    </source>
</evidence>
<organism evidence="17 18">
    <name type="scientific">Amblyomma americanum</name>
    <name type="common">Lone star tick</name>
    <dbReference type="NCBI Taxonomy" id="6943"/>
    <lineage>
        <taxon>Eukaryota</taxon>
        <taxon>Metazoa</taxon>
        <taxon>Ecdysozoa</taxon>
        <taxon>Arthropoda</taxon>
        <taxon>Chelicerata</taxon>
        <taxon>Arachnida</taxon>
        <taxon>Acari</taxon>
        <taxon>Parasitiformes</taxon>
        <taxon>Ixodida</taxon>
        <taxon>Ixodoidea</taxon>
        <taxon>Ixodidae</taxon>
        <taxon>Amblyomminae</taxon>
        <taxon>Amblyomma</taxon>
    </lineage>
</organism>
<proteinExistence type="predicted"/>
<name>A0AAQ4F212_AMBAM</name>
<keyword evidence="9" id="KW-0067">ATP-binding</keyword>
<keyword evidence="5" id="KW-0808">Transferase</keyword>
<gene>
    <name evidence="17" type="ORF">V5799_017508</name>
</gene>
<evidence type="ECO:0000256" key="7">
    <source>
        <dbReference type="ARBA" id="ARBA00022741"/>
    </source>
</evidence>
<dbReference type="GO" id="GO:0061631">
    <property type="term" value="F:ubiquitin conjugating enzyme activity"/>
    <property type="evidence" value="ECO:0007669"/>
    <property type="project" value="UniProtKB-EC"/>
</dbReference>
<feature type="domain" description="UBC core" evidence="16">
    <location>
        <begin position="24"/>
        <end position="185"/>
    </location>
</feature>
<dbReference type="GO" id="GO:0005634">
    <property type="term" value="C:nucleus"/>
    <property type="evidence" value="ECO:0007669"/>
    <property type="project" value="UniProtKB-SubCell"/>
</dbReference>
<dbReference type="GO" id="GO:0005524">
    <property type="term" value="F:ATP binding"/>
    <property type="evidence" value="ECO:0007669"/>
    <property type="project" value="UniProtKB-KW"/>
</dbReference>
<evidence type="ECO:0000256" key="14">
    <source>
        <dbReference type="ARBA" id="ARBA00042401"/>
    </source>
</evidence>
<dbReference type="PROSITE" id="PS50127">
    <property type="entry name" value="UBC_2"/>
    <property type="match status" value="1"/>
</dbReference>
<dbReference type="CDD" id="cd23809">
    <property type="entry name" value="UBCc_UBE2Z"/>
    <property type="match status" value="1"/>
</dbReference>
<dbReference type="Gene3D" id="3.10.110.10">
    <property type="entry name" value="Ubiquitin Conjugating Enzyme"/>
    <property type="match status" value="1"/>
</dbReference>
<reference evidence="17 18" key="1">
    <citation type="journal article" date="2023" name="Arcadia Sci">
        <title>De novo assembly of a long-read Amblyomma americanum tick genome.</title>
        <authorList>
            <person name="Chou S."/>
            <person name="Poskanzer K.E."/>
            <person name="Rollins M."/>
            <person name="Thuy-Boun P.S."/>
        </authorList>
    </citation>
    <scope>NUCLEOTIDE SEQUENCE [LARGE SCALE GENOMIC DNA]</scope>
    <source>
        <strain evidence="17">F_SG_1</strain>
        <tissue evidence="17">Salivary glands</tissue>
    </source>
</reference>
<evidence type="ECO:0000256" key="6">
    <source>
        <dbReference type="ARBA" id="ARBA00022703"/>
    </source>
</evidence>
<dbReference type="PANTHER" id="PTHR46116">
    <property type="entry name" value="(E3-INDEPENDENT) E2 UBIQUITIN-CONJUGATING ENZYME"/>
    <property type="match status" value="1"/>
</dbReference>
<dbReference type="SUPFAM" id="SSF54495">
    <property type="entry name" value="UBC-like"/>
    <property type="match status" value="1"/>
</dbReference>
<dbReference type="AlphaFoldDB" id="A0AAQ4F212"/>
<feature type="compositionally biased region" description="Basic and acidic residues" evidence="15">
    <location>
        <begin position="271"/>
        <end position="286"/>
    </location>
</feature>
<keyword evidence="18" id="KW-1185">Reference proteome</keyword>
<evidence type="ECO:0000256" key="9">
    <source>
        <dbReference type="ARBA" id="ARBA00022840"/>
    </source>
</evidence>
<dbReference type="EC" id="2.3.2.23" evidence="3"/>
<evidence type="ECO:0000259" key="16">
    <source>
        <dbReference type="PROSITE" id="PS50127"/>
    </source>
</evidence>
<evidence type="ECO:0000256" key="12">
    <source>
        <dbReference type="ARBA" id="ARBA00041798"/>
    </source>
</evidence>
<evidence type="ECO:0000256" key="13">
    <source>
        <dbReference type="ARBA" id="ARBA00042316"/>
    </source>
</evidence>
<feature type="region of interest" description="Disordered" evidence="15">
    <location>
        <begin position="265"/>
        <end position="286"/>
    </location>
</feature>
<comment type="subcellular location">
    <subcellularLocation>
        <location evidence="2">Cytoplasm</location>
    </subcellularLocation>
    <subcellularLocation>
        <location evidence="1">Nucleus</location>
    </subcellularLocation>
</comment>
<evidence type="ECO:0000256" key="8">
    <source>
        <dbReference type="ARBA" id="ARBA00022786"/>
    </source>
</evidence>
<keyword evidence="4" id="KW-0963">Cytoplasm</keyword>
<dbReference type="Proteomes" id="UP001321473">
    <property type="component" value="Unassembled WGS sequence"/>
</dbReference>
<accession>A0AAQ4F212</accession>
<evidence type="ECO:0000256" key="1">
    <source>
        <dbReference type="ARBA" id="ARBA00004123"/>
    </source>
</evidence>
<dbReference type="GO" id="GO:0006915">
    <property type="term" value="P:apoptotic process"/>
    <property type="evidence" value="ECO:0007669"/>
    <property type="project" value="UniProtKB-KW"/>
</dbReference>
<dbReference type="InterPro" id="IPR016135">
    <property type="entry name" value="UBQ-conjugating_enzyme/RWD"/>
</dbReference>
<sequence length="286" mass="31818">MSGEVPASYYSWDPLEYNHKPSPQTMLRVKKDIAEFRASPPAGIFISPEESNVTRIHILMVGSTGTPYEGGFFHFLLHCPPDYPLSPPRMRFMTTDAGRVRFNVNLYNSGKVCVSTIKTAPGPGWSPALGLVNVLVSIRSLMSEHPYFSGFQQENEPGDSDKYDDFIRHETLRVAVCDQVEAALKDDPNCPPAFRNLILDSFLESYSRYEDIAKSRLQLSGTEMKDAYSFSSPGTFQMEALLTRLKILREEVEKKNQAAAAEAAAQAATRDAAEVTTHGDDDGMYT</sequence>
<evidence type="ECO:0000256" key="3">
    <source>
        <dbReference type="ARBA" id="ARBA00012486"/>
    </source>
</evidence>
<dbReference type="GO" id="GO:0043066">
    <property type="term" value="P:negative regulation of apoptotic process"/>
    <property type="evidence" value="ECO:0007669"/>
    <property type="project" value="TreeGrafter"/>
</dbReference>
<dbReference type="InterPro" id="IPR000608">
    <property type="entry name" value="UBC"/>
</dbReference>
<evidence type="ECO:0000256" key="11">
    <source>
        <dbReference type="ARBA" id="ARBA00039894"/>
    </source>
</evidence>
<dbReference type="GO" id="GO:0005737">
    <property type="term" value="C:cytoplasm"/>
    <property type="evidence" value="ECO:0007669"/>
    <property type="project" value="UniProtKB-SubCell"/>
</dbReference>
<dbReference type="GO" id="GO:0004869">
    <property type="term" value="F:cysteine-type endopeptidase inhibitor activity"/>
    <property type="evidence" value="ECO:0007669"/>
    <property type="project" value="TreeGrafter"/>
</dbReference>
<evidence type="ECO:0000256" key="10">
    <source>
        <dbReference type="ARBA" id="ARBA00023242"/>
    </source>
</evidence>
<keyword evidence="7" id="KW-0547">Nucleotide-binding</keyword>
<dbReference type="Pfam" id="PF00179">
    <property type="entry name" value="UQ_con"/>
    <property type="match status" value="1"/>
</dbReference>
<comment type="caution">
    <text evidence="17">The sequence shown here is derived from an EMBL/GenBank/DDBJ whole genome shotgun (WGS) entry which is preliminary data.</text>
</comment>
<evidence type="ECO:0000256" key="4">
    <source>
        <dbReference type="ARBA" id="ARBA00022490"/>
    </source>
</evidence>
<keyword evidence="10" id="KW-0539">Nucleus</keyword>